<dbReference type="EMBL" id="PJNB01000001">
    <property type="protein sequence ID" value="PKW16558.1"/>
    <property type="molecule type" value="Genomic_DNA"/>
</dbReference>
<evidence type="ECO:0000313" key="1">
    <source>
        <dbReference type="EMBL" id="PKW16558.1"/>
    </source>
</evidence>
<comment type="caution">
    <text evidence="1">The sequence shown here is derived from an EMBL/GenBank/DDBJ whole genome shotgun (WGS) entry which is preliminary data.</text>
</comment>
<organism evidence="1 2">
    <name type="scientific">Saccharopolyspora spinosa</name>
    <dbReference type="NCBI Taxonomy" id="60894"/>
    <lineage>
        <taxon>Bacteria</taxon>
        <taxon>Bacillati</taxon>
        <taxon>Actinomycetota</taxon>
        <taxon>Actinomycetes</taxon>
        <taxon>Pseudonocardiales</taxon>
        <taxon>Pseudonocardiaceae</taxon>
        <taxon>Saccharopolyspora</taxon>
    </lineage>
</organism>
<proteinExistence type="predicted"/>
<protein>
    <submittedName>
        <fullName evidence="1">Uncharacterized protein</fullName>
    </submittedName>
</protein>
<dbReference type="OrthoDB" id="9046326at2"/>
<sequence>MSVGGRVIEAGIGPWSLSADGSALVRQEHGYAEGWPRESGSWSPAERIEVRPGPSVRVTLVGESVARGFLLDPVVTLADLCRDAFKRVGADIELVDLAVNNLSPQGAVKLCRAAIELGSAAIVLYVGNNFLRSTPWLEPDQRSSTAELFQCGGYPEYLAARRRALVTLAREFRGETERLCTEANMPLVVVVPAVNLLDWRSPWVVPAWLPAGRVAEWAVTQEELAALPDEDTSPDLADRRSELADRLAGLDGGSTPRPLEIIGRDMVCRGRETGGLELLTEAVGVGADPAHYGRRCPLEVATELRLLGATPGFRLVDVPARTQQRWGSRAFGKDAFLDYCHHTSESLGAVAGDIAVEVAAAIGAPVSGVPARSEPDLPADRLAECYLLAALHNQHWGQSAATVQHWIAAALRTDRSSVDNLVSYFAMSVPTALFWLSVASACGPGRMHRFLKNFSHQAALDAEFAARALRVLGADSAVLQAGLAETWRGLRVEDVDELNLLEPFWQERDGPPHQLDVFTGERGPTSRYGFVTAGDRPLGLETVLTLGTGLPTSRFVVTLNGGRCYVGQVTDEWECHRLTLPVELLVPGANELSFRWSPAARAPQSTASAMSVLGLGPESLHLVRIARMRLTAKTTP</sequence>
<name>A0A2N3Y0V4_SACSN</name>
<reference evidence="1" key="1">
    <citation type="submission" date="2017-12" db="EMBL/GenBank/DDBJ databases">
        <title>Sequencing the genomes of 1000 Actinobacteria strains.</title>
        <authorList>
            <person name="Klenk H.-P."/>
        </authorList>
    </citation>
    <scope>NUCLEOTIDE SEQUENCE [LARGE SCALE GENOMIC DNA]</scope>
    <source>
        <strain evidence="1">DSM 44228</strain>
    </source>
</reference>
<dbReference type="RefSeq" id="WP_010314990.1">
    <property type="nucleotide sequence ID" value="NZ_CP061007.1"/>
</dbReference>
<gene>
    <name evidence="1" type="ORF">A8926_4400</name>
</gene>
<dbReference type="STRING" id="994479.GCA_000194155_07347"/>
<accession>A0A2N3Y0V4</accession>
<evidence type="ECO:0000313" key="2">
    <source>
        <dbReference type="Proteomes" id="UP000233786"/>
    </source>
</evidence>
<dbReference type="Proteomes" id="UP000233786">
    <property type="component" value="Unassembled WGS sequence"/>
</dbReference>
<dbReference type="AlphaFoldDB" id="A0A2N3Y0V4"/>
<keyword evidence="2" id="KW-1185">Reference proteome</keyword>